<name>A0ABW5RPI8_9BACI</name>
<organism evidence="2 3">
    <name type="scientific">Bacillus seohaeanensis</name>
    <dbReference type="NCBI Taxonomy" id="284580"/>
    <lineage>
        <taxon>Bacteria</taxon>
        <taxon>Bacillati</taxon>
        <taxon>Bacillota</taxon>
        <taxon>Bacilli</taxon>
        <taxon>Bacillales</taxon>
        <taxon>Bacillaceae</taxon>
        <taxon>Bacillus</taxon>
    </lineage>
</organism>
<accession>A0ABW5RPI8</accession>
<evidence type="ECO:0000259" key="1">
    <source>
        <dbReference type="Pfam" id="PF08241"/>
    </source>
</evidence>
<comment type="caution">
    <text evidence="2">The sequence shown here is derived from an EMBL/GenBank/DDBJ whole genome shotgun (WGS) entry which is preliminary data.</text>
</comment>
<dbReference type="SUPFAM" id="SSF53335">
    <property type="entry name" value="S-adenosyl-L-methionine-dependent methyltransferases"/>
    <property type="match status" value="1"/>
</dbReference>
<dbReference type="InterPro" id="IPR013216">
    <property type="entry name" value="Methyltransf_11"/>
</dbReference>
<dbReference type="Gene3D" id="3.40.50.150">
    <property type="entry name" value="Vaccinia Virus protein VP39"/>
    <property type="match status" value="1"/>
</dbReference>
<evidence type="ECO:0000313" key="3">
    <source>
        <dbReference type="Proteomes" id="UP001597506"/>
    </source>
</evidence>
<dbReference type="CDD" id="cd02440">
    <property type="entry name" value="AdoMet_MTases"/>
    <property type="match status" value="1"/>
</dbReference>
<sequence length="225" mass="25741">MENINWHSNAKERWDENASNWHSRSVDMWMNGSRKDILPFFKKNVESGSSVADLGCGDGFGSYLLHKSGYDVTGMDLSEKMVELAKKQEQPGLRFVQGDLANLPFEDNSFDSCFAINSIEWTETPYYTLQELTRIVRNDGCICIGLLGPTAHPRSNSYPRLLGEKIICNTMMPWELEQLAREMGLDKVDETWVYKNGVKQALTENLSNELKQSLTFMTLFCFKKK</sequence>
<gene>
    <name evidence="2" type="ORF">ACFSUL_07495</name>
</gene>
<dbReference type="Pfam" id="PF08241">
    <property type="entry name" value="Methyltransf_11"/>
    <property type="match status" value="1"/>
</dbReference>
<dbReference type="PANTHER" id="PTHR43861">
    <property type="entry name" value="TRANS-ACONITATE 2-METHYLTRANSFERASE-RELATED"/>
    <property type="match status" value="1"/>
</dbReference>
<dbReference type="InterPro" id="IPR029063">
    <property type="entry name" value="SAM-dependent_MTases_sf"/>
</dbReference>
<dbReference type="GO" id="GO:0008168">
    <property type="term" value="F:methyltransferase activity"/>
    <property type="evidence" value="ECO:0007669"/>
    <property type="project" value="UniProtKB-KW"/>
</dbReference>
<feature type="domain" description="Methyltransferase type 11" evidence="1">
    <location>
        <begin position="53"/>
        <end position="143"/>
    </location>
</feature>
<dbReference type="EMBL" id="JBHUMF010000015">
    <property type="protein sequence ID" value="MFD2680600.1"/>
    <property type="molecule type" value="Genomic_DNA"/>
</dbReference>
<dbReference type="EC" id="2.1.1.-" evidence="2"/>
<dbReference type="PANTHER" id="PTHR43861:SF1">
    <property type="entry name" value="TRANS-ACONITATE 2-METHYLTRANSFERASE"/>
    <property type="match status" value="1"/>
</dbReference>
<dbReference type="RefSeq" id="WP_377934122.1">
    <property type="nucleotide sequence ID" value="NZ_JBHUMF010000015.1"/>
</dbReference>
<dbReference type="GO" id="GO:0032259">
    <property type="term" value="P:methylation"/>
    <property type="evidence" value="ECO:0007669"/>
    <property type="project" value="UniProtKB-KW"/>
</dbReference>
<protein>
    <submittedName>
        <fullName evidence="2">Class I SAM-dependent methyltransferase</fullName>
        <ecNumber evidence="2">2.1.1.-</ecNumber>
    </submittedName>
</protein>
<proteinExistence type="predicted"/>
<keyword evidence="3" id="KW-1185">Reference proteome</keyword>
<keyword evidence="2" id="KW-0808">Transferase</keyword>
<reference evidence="3" key="1">
    <citation type="journal article" date="2019" name="Int. J. Syst. Evol. Microbiol.">
        <title>The Global Catalogue of Microorganisms (GCM) 10K type strain sequencing project: providing services to taxonomists for standard genome sequencing and annotation.</title>
        <authorList>
            <consortium name="The Broad Institute Genomics Platform"/>
            <consortium name="The Broad Institute Genome Sequencing Center for Infectious Disease"/>
            <person name="Wu L."/>
            <person name="Ma J."/>
        </authorList>
    </citation>
    <scope>NUCLEOTIDE SEQUENCE [LARGE SCALE GENOMIC DNA]</scope>
    <source>
        <strain evidence="3">KCTC 3913</strain>
    </source>
</reference>
<keyword evidence="2" id="KW-0489">Methyltransferase</keyword>
<evidence type="ECO:0000313" key="2">
    <source>
        <dbReference type="EMBL" id="MFD2680600.1"/>
    </source>
</evidence>
<dbReference type="Proteomes" id="UP001597506">
    <property type="component" value="Unassembled WGS sequence"/>
</dbReference>